<evidence type="ECO:0000313" key="1">
    <source>
        <dbReference type="EMBL" id="KAI4811372.1"/>
    </source>
</evidence>
<accession>A0ACB9WDB8</accession>
<comment type="caution">
    <text evidence="1">The sequence shown here is derived from an EMBL/GenBank/DDBJ whole genome shotgun (WGS) entry which is preliminary data.</text>
</comment>
<keyword evidence="2" id="KW-1185">Reference proteome</keyword>
<organism evidence="1 2">
    <name type="scientific">Chaenocephalus aceratus</name>
    <name type="common">Blackfin icefish</name>
    <name type="synonym">Chaenichthys aceratus</name>
    <dbReference type="NCBI Taxonomy" id="36190"/>
    <lineage>
        <taxon>Eukaryota</taxon>
        <taxon>Metazoa</taxon>
        <taxon>Chordata</taxon>
        <taxon>Craniata</taxon>
        <taxon>Vertebrata</taxon>
        <taxon>Euteleostomi</taxon>
        <taxon>Actinopterygii</taxon>
        <taxon>Neopterygii</taxon>
        <taxon>Teleostei</taxon>
        <taxon>Neoteleostei</taxon>
        <taxon>Acanthomorphata</taxon>
        <taxon>Eupercaria</taxon>
        <taxon>Perciformes</taxon>
        <taxon>Notothenioidei</taxon>
        <taxon>Channichthyidae</taxon>
        <taxon>Chaenocephalus</taxon>
    </lineage>
</organism>
<evidence type="ECO:0000313" key="2">
    <source>
        <dbReference type="Proteomes" id="UP001057452"/>
    </source>
</evidence>
<sequence length="86" mass="9768">MHVPQKTRRPIPDNITSHYRCVISVSLSPQVSFFLFIVFVVYTMLPFSMRDAIIASVLTSASHTIVLSVCLSTTVDRMEPVVWQVR</sequence>
<reference evidence="1" key="1">
    <citation type="submission" date="2022-05" db="EMBL/GenBank/DDBJ databases">
        <title>Chromosome-level genome of Chaenocephalus aceratus.</title>
        <authorList>
            <person name="Park H."/>
        </authorList>
    </citation>
    <scope>NUCLEOTIDE SEQUENCE</scope>
    <source>
        <strain evidence="1">KU_202001</strain>
    </source>
</reference>
<gene>
    <name evidence="1" type="ORF">KUCAC02_014282</name>
</gene>
<dbReference type="Proteomes" id="UP001057452">
    <property type="component" value="Chromosome 16"/>
</dbReference>
<proteinExistence type="predicted"/>
<name>A0ACB9WDB8_CHAAC</name>
<dbReference type="EMBL" id="CM043800">
    <property type="protein sequence ID" value="KAI4811372.1"/>
    <property type="molecule type" value="Genomic_DNA"/>
</dbReference>
<protein>
    <submittedName>
        <fullName evidence="1">Uncharacterized protein</fullName>
    </submittedName>
</protein>